<reference evidence="7 8" key="1">
    <citation type="journal article" date="2012" name="Science">
        <title>The Paleozoic origin of enzymatic lignin decomposition reconstructed from 31 fungal genomes.</title>
        <authorList>
            <person name="Floudas D."/>
            <person name="Binder M."/>
            <person name="Riley R."/>
            <person name="Barry K."/>
            <person name="Blanchette R.A."/>
            <person name="Henrissat B."/>
            <person name="Martinez A.T."/>
            <person name="Otillar R."/>
            <person name="Spatafora J.W."/>
            <person name="Yadav J.S."/>
            <person name="Aerts A."/>
            <person name="Benoit I."/>
            <person name="Boyd A."/>
            <person name="Carlson A."/>
            <person name="Copeland A."/>
            <person name="Coutinho P.M."/>
            <person name="de Vries R.P."/>
            <person name="Ferreira P."/>
            <person name="Findley K."/>
            <person name="Foster B."/>
            <person name="Gaskell J."/>
            <person name="Glotzer D."/>
            <person name="Gorecki P."/>
            <person name="Heitman J."/>
            <person name="Hesse C."/>
            <person name="Hori C."/>
            <person name="Igarashi K."/>
            <person name="Jurgens J.A."/>
            <person name="Kallen N."/>
            <person name="Kersten P."/>
            <person name="Kohler A."/>
            <person name="Kuees U."/>
            <person name="Kumar T.K.A."/>
            <person name="Kuo A."/>
            <person name="LaButti K."/>
            <person name="Larrondo L.F."/>
            <person name="Lindquist E."/>
            <person name="Ling A."/>
            <person name="Lombard V."/>
            <person name="Lucas S."/>
            <person name="Lundell T."/>
            <person name="Martin R."/>
            <person name="McLaughlin D.J."/>
            <person name="Morgenstern I."/>
            <person name="Morin E."/>
            <person name="Murat C."/>
            <person name="Nagy L.G."/>
            <person name="Nolan M."/>
            <person name="Ohm R.A."/>
            <person name="Patyshakuliyeva A."/>
            <person name="Rokas A."/>
            <person name="Ruiz-Duenas F.J."/>
            <person name="Sabat G."/>
            <person name="Salamov A."/>
            <person name="Samejima M."/>
            <person name="Schmutz J."/>
            <person name="Slot J.C."/>
            <person name="St John F."/>
            <person name="Stenlid J."/>
            <person name="Sun H."/>
            <person name="Sun S."/>
            <person name="Syed K."/>
            <person name="Tsang A."/>
            <person name="Wiebenga A."/>
            <person name="Young D."/>
            <person name="Pisabarro A."/>
            <person name="Eastwood D.C."/>
            <person name="Martin F."/>
            <person name="Cullen D."/>
            <person name="Grigoriev I.V."/>
            <person name="Hibbett D.S."/>
        </authorList>
    </citation>
    <scope>NUCLEOTIDE SEQUENCE [LARGE SCALE GENOMIC DNA]</scope>
    <source>
        <strain evidence="7 8">DJM-731 SS1</strain>
    </source>
</reference>
<dbReference type="OMA" id="VSERPHN"/>
<feature type="region of interest" description="Disordered" evidence="4">
    <location>
        <begin position="1241"/>
        <end position="1264"/>
    </location>
</feature>
<evidence type="ECO:0000256" key="2">
    <source>
        <dbReference type="PROSITE-ProRule" id="PRU00176"/>
    </source>
</evidence>
<feature type="repeat" description="Pumilio" evidence="3">
    <location>
        <begin position="831"/>
        <end position="867"/>
    </location>
</feature>
<dbReference type="PROSITE" id="PS50302">
    <property type="entry name" value="PUM"/>
    <property type="match status" value="3"/>
</dbReference>
<evidence type="ECO:0000256" key="3">
    <source>
        <dbReference type="PROSITE-ProRule" id="PRU00317"/>
    </source>
</evidence>
<dbReference type="FunFam" id="3.30.70.330:FF:000842">
    <property type="entry name" value="Pumilio domain-containing protein c"/>
    <property type="match status" value="1"/>
</dbReference>
<dbReference type="PROSITE" id="PS50102">
    <property type="entry name" value="RRM"/>
    <property type="match status" value="2"/>
</dbReference>
<dbReference type="Gene3D" id="1.25.10.10">
    <property type="entry name" value="Leucine-rich Repeat Variant"/>
    <property type="match status" value="1"/>
</dbReference>
<feature type="repeat" description="Pumilio" evidence="3">
    <location>
        <begin position="905"/>
        <end position="943"/>
    </location>
</feature>
<dbReference type="Pfam" id="PF00806">
    <property type="entry name" value="PUF"/>
    <property type="match status" value="3"/>
</dbReference>
<keyword evidence="2" id="KW-0694">RNA-binding</keyword>
<evidence type="ECO:0000259" key="5">
    <source>
        <dbReference type="PROSITE" id="PS50102"/>
    </source>
</evidence>
<dbReference type="InterPro" id="IPR035979">
    <property type="entry name" value="RBD_domain_sf"/>
</dbReference>
<feature type="repeat" description="Pumilio" evidence="3">
    <location>
        <begin position="868"/>
        <end position="903"/>
    </location>
</feature>
<feature type="region of interest" description="Disordered" evidence="4">
    <location>
        <begin position="1133"/>
        <end position="1154"/>
    </location>
</feature>
<feature type="compositionally biased region" description="Polar residues" evidence="4">
    <location>
        <begin position="134"/>
        <end position="145"/>
    </location>
</feature>
<keyword evidence="1" id="KW-0677">Repeat</keyword>
<sequence>MSSLSTTPEHFKAPSGKTPPPAASAAYFKRAWEIQAEERMNSRYRPPALRALSGEGTNQSDSGSLASPSDSVSTSPSSNYPPGFRRARAGTLPSNVALAADNLFGSSTNLPQSSSTTSLVDVPASSPVARPSLRHTNSVQPPSSDRLNRLRSGSLTTLPSGLSSAFGPAVFASSWLSSRESVALGGTLEPEYTDLRPRMQAETHLNDDYGHRTLDYLGLDEAPTVRAPPPATVSELRNQAQAAIAGSLAHPSRLRAQTVSNFNRRSLLGSQGGLDLEPQIIEPAQDEYSLYREAQPITRPRVDSLEGALGPNQFLYNNAYVAKGFKPQQHLASSTAASRPRAVSVSLLEDSLRTNTSQRLGTLGGQAGYLNEGGLQPPGFLSTPGSGSSTPTPNSILRNAPSVHGEGREQKSTLTRPTIQTVGVRFPDSQLETPTRTGSLLSVPLSSGSRSVSPKTAEGNNQTPSRSLWIGNLDSHITGQVLANAFTKYGPIESFRMLAEKECGFVNFVDISDAIRAKEDVLETQGGVIPSLGNSQPVRIGFGKIDSAPSTPMGVASPGGMPGIMTPLSAVAPQSAGGMEAQLQSSPTRALWIGSIPSTTTPATILSIFSPFGPIESARVLTHKNCGFVNFERLDDAVCARKALNGRDVLGPDVGAIRIGFARVPTKGAATPTGLENVTEESGFISGPSGVGDMSIGAAIYALRNIKGATAVPTDQQVLGGSVENYRSNLLLDMVSLGLNQPTDTAEGIKSGPLVTEQQMIMRELSDGIPSEPYLQAMADFRPPTMYYTTIPAVAERGNNRRWDATKLRDLRKKLDASALTLEEVDATVTELLDGEIVELASDWLGNTVVQKLFEKCSLEPRLRMLERLAPHLATIGIHKNGTWAAQKIIDCSNTPEEIALISQNLRPYTPPLLLDQFGNYVVQCCLRFGAPGNDFIFDAMVDRLWEIAQGRFGARSMRACLESPHITIHQQKRLATAIILNSIPLATNPNGALLLTWLLDSSGFPARYRLLAPRFTPHLSHLCAHKLASLTVLRIINQKLEPEAATQILHALFYSPNDHVLNDVLSDQVNGVATIHKIITSAFIDPNERAVYMEATKRVLIELKATGTQAYRRLVEEVGLPVAPVPAPPFLSSPQASKTPQTAIGQSRVTNGSGPATPMGYAGPADPSYISAFQAMQISGAGSPLGFMAANGLPSPQSRLQLDPRYQQMPAIQVVTSQLANPTFSPSTDPFNPFALRSPDLTPASPPRAVRRNNSGHNSNNAATSSAGVYMQQASLPSLTQAGSGLMGLGQAQFIPANLPPQQVAYMLQEMQMMQNGAYQA</sequence>
<name>M5GGL8_DACPD</name>
<dbReference type="PANTHER" id="PTHR47093">
    <property type="entry name" value="PROTEIN JSN1-RELATED"/>
    <property type="match status" value="1"/>
</dbReference>
<feature type="compositionally biased region" description="Polar residues" evidence="4">
    <location>
        <begin position="1253"/>
        <end position="1264"/>
    </location>
</feature>
<feature type="compositionally biased region" description="Low complexity" evidence="4">
    <location>
        <begin position="60"/>
        <end position="82"/>
    </location>
</feature>
<dbReference type="OrthoDB" id="2017782at2759"/>
<dbReference type="InterPro" id="IPR001313">
    <property type="entry name" value="Pumilio_RNA-bd_rpt"/>
</dbReference>
<dbReference type="SUPFAM" id="SSF54928">
    <property type="entry name" value="RNA-binding domain, RBD"/>
    <property type="match status" value="2"/>
</dbReference>
<proteinExistence type="predicted"/>
<dbReference type="HOGENOM" id="CLU_005652_1_0_1"/>
<evidence type="ECO:0000313" key="8">
    <source>
        <dbReference type="Proteomes" id="UP000030653"/>
    </source>
</evidence>
<dbReference type="Gene3D" id="3.30.70.330">
    <property type="match status" value="2"/>
</dbReference>
<dbReference type="InterPro" id="IPR012677">
    <property type="entry name" value="Nucleotide-bd_a/b_plait_sf"/>
</dbReference>
<feature type="domain" description="RRM" evidence="5">
    <location>
        <begin position="466"/>
        <end position="545"/>
    </location>
</feature>
<organism evidence="7 8">
    <name type="scientific">Dacryopinax primogenitus (strain DJM 731)</name>
    <name type="common">Brown rot fungus</name>
    <dbReference type="NCBI Taxonomy" id="1858805"/>
    <lineage>
        <taxon>Eukaryota</taxon>
        <taxon>Fungi</taxon>
        <taxon>Dikarya</taxon>
        <taxon>Basidiomycota</taxon>
        <taxon>Agaricomycotina</taxon>
        <taxon>Dacrymycetes</taxon>
        <taxon>Dacrymycetales</taxon>
        <taxon>Dacrymycetaceae</taxon>
        <taxon>Dacryopinax</taxon>
    </lineage>
</organism>
<dbReference type="SUPFAM" id="SSF48371">
    <property type="entry name" value="ARM repeat"/>
    <property type="match status" value="1"/>
</dbReference>
<dbReference type="SMART" id="SM00360">
    <property type="entry name" value="RRM"/>
    <property type="match status" value="2"/>
</dbReference>
<dbReference type="STRING" id="1858805.M5GGL8"/>
<dbReference type="InterPro" id="IPR016024">
    <property type="entry name" value="ARM-type_fold"/>
</dbReference>
<dbReference type="Pfam" id="PF00076">
    <property type="entry name" value="RRM_1"/>
    <property type="match status" value="2"/>
</dbReference>
<protein>
    <recommendedName>
        <fullName evidence="9">ARM repeat-containing protein</fullName>
    </recommendedName>
</protein>
<gene>
    <name evidence="7" type="ORF">DACRYDRAFT_20114</name>
</gene>
<evidence type="ECO:0000256" key="1">
    <source>
        <dbReference type="ARBA" id="ARBA00022737"/>
    </source>
</evidence>
<dbReference type="InterPro" id="IPR011989">
    <property type="entry name" value="ARM-like"/>
</dbReference>
<dbReference type="GO" id="GO:0000288">
    <property type="term" value="P:nuclear-transcribed mRNA catabolic process, deadenylation-dependent decay"/>
    <property type="evidence" value="ECO:0007669"/>
    <property type="project" value="TreeGrafter"/>
</dbReference>
<evidence type="ECO:0000259" key="6">
    <source>
        <dbReference type="PROSITE" id="PS50303"/>
    </source>
</evidence>
<dbReference type="PROSITE" id="PS50303">
    <property type="entry name" value="PUM_HD"/>
    <property type="match status" value="1"/>
</dbReference>
<feature type="region of interest" description="Disordered" evidence="4">
    <location>
        <begin position="39"/>
        <end position="88"/>
    </location>
</feature>
<dbReference type="InterPro" id="IPR033133">
    <property type="entry name" value="PUM-HD"/>
</dbReference>
<dbReference type="Proteomes" id="UP000030653">
    <property type="component" value="Unassembled WGS sequence"/>
</dbReference>
<feature type="region of interest" description="Disordered" evidence="4">
    <location>
        <begin position="109"/>
        <end position="151"/>
    </location>
</feature>
<dbReference type="RefSeq" id="XP_040632607.1">
    <property type="nucleotide sequence ID" value="XM_040771797.1"/>
</dbReference>
<feature type="compositionally biased region" description="Polar residues" evidence="4">
    <location>
        <begin position="1136"/>
        <end position="1154"/>
    </location>
</feature>
<keyword evidence="8" id="KW-1185">Reference proteome</keyword>
<evidence type="ECO:0000256" key="4">
    <source>
        <dbReference type="SAM" id="MobiDB-lite"/>
    </source>
</evidence>
<evidence type="ECO:0000313" key="7">
    <source>
        <dbReference type="EMBL" id="EJU05713.1"/>
    </source>
</evidence>
<feature type="compositionally biased region" description="Low complexity" evidence="4">
    <location>
        <begin position="377"/>
        <end position="395"/>
    </location>
</feature>
<accession>M5GGL8</accession>
<dbReference type="InterPro" id="IPR000504">
    <property type="entry name" value="RRM_dom"/>
</dbReference>
<evidence type="ECO:0008006" key="9">
    <source>
        <dbReference type="Google" id="ProtNLM"/>
    </source>
</evidence>
<dbReference type="PANTHER" id="PTHR47093:SF1">
    <property type="entry name" value="PROTEIN JSN1-RELATED"/>
    <property type="match status" value="1"/>
</dbReference>
<feature type="compositionally biased region" description="Polar residues" evidence="4">
    <location>
        <begin position="109"/>
        <end position="119"/>
    </location>
</feature>
<feature type="compositionally biased region" description="Polar residues" evidence="4">
    <location>
        <begin position="412"/>
        <end position="421"/>
    </location>
</feature>
<feature type="region of interest" description="Disordered" evidence="4">
    <location>
        <begin position="358"/>
        <end position="466"/>
    </location>
</feature>
<feature type="domain" description="RRM" evidence="5">
    <location>
        <begin position="589"/>
        <end position="664"/>
    </location>
</feature>
<dbReference type="GO" id="GO:0003723">
    <property type="term" value="F:RNA binding"/>
    <property type="evidence" value="ECO:0007669"/>
    <property type="project" value="UniProtKB-UniRule"/>
</dbReference>
<dbReference type="GeneID" id="63686859"/>
<feature type="region of interest" description="Disordered" evidence="4">
    <location>
        <begin position="1"/>
        <end position="24"/>
    </location>
</feature>
<feature type="compositionally biased region" description="Low complexity" evidence="4">
    <location>
        <begin position="438"/>
        <end position="454"/>
    </location>
</feature>
<dbReference type="CDD" id="cd00590">
    <property type="entry name" value="RRM_SF"/>
    <property type="match status" value="1"/>
</dbReference>
<dbReference type="EMBL" id="JH795856">
    <property type="protein sequence ID" value="EJU05713.1"/>
    <property type="molecule type" value="Genomic_DNA"/>
</dbReference>
<feature type="domain" description="PUM-HD" evidence="6">
    <location>
        <begin position="770"/>
        <end position="1123"/>
    </location>
</feature>
<dbReference type="SMART" id="SM00025">
    <property type="entry name" value="Pumilio"/>
    <property type="match status" value="6"/>
</dbReference>
<dbReference type="InterPro" id="IPR052645">
    <property type="entry name" value="Pumilio_domain_protein"/>
</dbReference>